<dbReference type="PANTHER" id="PTHR43156:SF2">
    <property type="entry name" value="STAGE II SPORULATION PROTEIN E"/>
    <property type="match status" value="1"/>
</dbReference>
<feature type="transmembrane region" description="Helical" evidence="3">
    <location>
        <begin position="51"/>
        <end position="78"/>
    </location>
</feature>
<dbReference type="Pfam" id="PF07228">
    <property type="entry name" value="SpoIIE"/>
    <property type="match status" value="1"/>
</dbReference>
<reference evidence="5" key="1">
    <citation type="submission" date="2022-01" db="EMBL/GenBank/DDBJ databases">
        <title>Genome-Based Taxonomic Classification of the Phylum Actinobacteria.</title>
        <authorList>
            <person name="Gao Y."/>
        </authorList>
    </citation>
    <scope>NUCLEOTIDE SEQUENCE</scope>
    <source>
        <strain evidence="5">KLBMP 8922</strain>
    </source>
</reference>
<accession>A0AA41PUW9</accession>
<keyword evidence="1" id="KW-0378">Hydrolase</keyword>
<proteinExistence type="predicted"/>
<keyword evidence="3" id="KW-0472">Membrane</keyword>
<feature type="compositionally biased region" description="Basic and acidic residues" evidence="2">
    <location>
        <begin position="380"/>
        <end position="392"/>
    </location>
</feature>
<protein>
    <submittedName>
        <fullName evidence="5">SpoIIE family protein phosphatase</fullName>
    </submittedName>
</protein>
<comment type="caution">
    <text evidence="5">The sequence shown here is derived from an EMBL/GenBank/DDBJ whole genome shotgun (WGS) entry which is preliminary data.</text>
</comment>
<dbReference type="AlphaFoldDB" id="A0AA41PUW9"/>
<gene>
    <name evidence="5" type="ORF">LZ495_00830</name>
</gene>
<keyword evidence="3" id="KW-0812">Transmembrane</keyword>
<dbReference type="InterPro" id="IPR001932">
    <property type="entry name" value="PPM-type_phosphatase-like_dom"/>
</dbReference>
<evidence type="ECO:0000313" key="5">
    <source>
        <dbReference type="EMBL" id="MCF2525770.1"/>
    </source>
</evidence>
<dbReference type="Gene3D" id="3.60.40.10">
    <property type="entry name" value="PPM-type phosphatase domain"/>
    <property type="match status" value="1"/>
</dbReference>
<evidence type="ECO:0000256" key="1">
    <source>
        <dbReference type="ARBA" id="ARBA00022801"/>
    </source>
</evidence>
<keyword evidence="3" id="KW-1133">Transmembrane helix</keyword>
<organism evidence="5 6">
    <name type="scientific">Yinghuangia soli</name>
    <dbReference type="NCBI Taxonomy" id="2908204"/>
    <lineage>
        <taxon>Bacteria</taxon>
        <taxon>Bacillati</taxon>
        <taxon>Actinomycetota</taxon>
        <taxon>Actinomycetes</taxon>
        <taxon>Kitasatosporales</taxon>
        <taxon>Streptomycetaceae</taxon>
        <taxon>Yinghuangia</taxon>
    </lineage>
</organism>
<evidence type="ECO:0000313" key="6">
    <source>
        <dbReference type="Proteomes" id="UP001165378"/>
    </source>
</evidence>
<dbReference type="RefSeq" id="WP_235049798.1">
    <property type="nucleotide sequence ID" value="NZ_JAKFHA010000001.1"/>
</dbReference>
<dbReference type="PANTHER" id="PTHR43156">
    <property type="entry name" value="STAGE II SPORULATION PROTEIN E-RELATED"/>
    <property type="match status" value="1"/>
</dbReference>
<dbReference type="SMART" id="SM00331">
    <property type="entry name" value="PP2C_SIG"/>
    <property type="match status" value="1"/>
</dbReference>
<sequence length="400" mass="42159">MSRMSIPGQAAPPAAAASWFRRLALPVSVLLLIAVLDLATGRETIFYPFLVLAPALAAVTAPPLPVFLIGMAAIPLRYLLAAYDKNIEPYASIIFQVNTAVFLAAIATSTYVAWVRVRREEALAALTAVATAAQRAILLPAPEAVGGVRIAVRYFAVADQADLGGDLYAAVETPFGVRVLIGDVLGKGLSAVRTAAVTLGAFREAAYDEADLGAVARRIERSLLRDGGEDEFVTALFAEIRPDHVALLHRGHEAPVLVRADGRVEVLEPPDPGVPLGLGELDTCSPAAWMPRFGDGDLMLLVTDGIADTRNAAGRTYPLAERVTALLGDGRADRCEPAEAVDRIGADLTRHAGTPRFTDDALLLALRRAEPGDPGQPGEPGRRGEPGEKGEPGESSAMGE</sequence>
<keyword evidence="6" id="KW-1185">Reference proteome</keyword>
<dbReference type="InterPro" id="IPR036457">
    <property type="entry name" value="PPM-type-like_dom_sf"/>
</dbReference>
<feature type="domain" description="PPM-type phosphatase" evidence="4">
    <location>
        <begin position="149"/>
        <end position="368"/>
    </location>
</feature>
<name>A0AA41PUW9_9ACTN</name>
<dbReference type="InterPro" id="IPR052016">
    <property type="entry name" value="Bact_Sigma-Reg"/>
</dbReference>
<feature type="region of interest" description="Disordered" evidence="2">
    <location>
        <begin position="366"/>
        <end position="400"/>
    </location>
</feature>
<dbReference type="GO" id="GO:0016791">
    <property type="term" value="F:phosphatase activity"/>
    <property type="evidence" value="ECO:0007669"/>
    <property type="project" value="TreeGrafter"/>
</dbReference>
<dbReference type="Proteomes" id="UP001165378">
    <property type="component" value="Unassembled WGS sequence"/>
</dbReference>
<dbReference type="EMBL" id="JAKFHA010000001">
    <property type="protein sequence ID" value="MCF2525770.1"/>
    <property type="molecule type" value="Genomic_DNA"/>
</dbReference>
<evidence type="ECO:0000256" key="2">
    <source>
        <dbReference type="SAM" id="MobiDB-lite"/>
    </source>
</evidence>
<feature type="transmembrane region" description="Helical" evidence="3">
    <location>
        <begin position="90"/>
        <end position="114"/>
    </location>
</feature>
<evidence type="ECO:0000259" key="4">
    <source>
        <dbReference type="SMART" id="SM00331"/>
    </source>
</evidence>
<evidence type="ECO:0000256" key="3">
    <source>
        <dbReference type="SAM" id="Phobius"/>
    </source>
</evidence>